<dbReference type="Gene3D" id="3.10.580.10">
    <property type="entry name" value="CBS-domain"/>
    <property type="match status" value="1"/>
</dbReference>
<dbReference type="EMBL" id="FQZP01000032">
    <property type="protein sequence ID" value="SHJ20728.1"/>
    <property type="molecule type" value="Genomic_DNA"/>
</dbReference>
<dbReference type="Pfam" id="PF01595">
    <property type="entry name" value="CNNM"/>
    <property type="match status" value="1"/>
</dbReference>
<dbReference type="PROSITE" id="PS51371">
    <property type="entry name" value="CBS"/>
    <property type="match status" value="1"/>
</dbReference>
<evidence type="ECO:0000256" key="6">
    <source>
        <dbReference type="ARBA" id="ARBA00022989"/>
    </source>
</evidence>
<keyword evidence="7 9" id="KW-0129">CBS domain</keyword>
<dbReference type="GO" id="GO:0050660">
    <property type="term" value="F:flavin adenine dinucleotide binding"/>
    <property type="evidence" value="ECO:0007669"/>
    <property type="project" value="InterPro"/>
</dbReference>
<evidence type="ECO:0000256" key="3">
    <source>
        <dbReference type="ARBA" id="ARBA00022475"/>
    </source>
</evidence>
<dbReference type="Pfam" id="PF03471">
    <property type="entry name" value="CorC_HlyC"/>
    <property type="match status" value="1"/>
</dbReference>
<organism evidence="14 15">
    <name type="scientific">Thermoclostridium caenicola</name>
    <dbReference type="NCBI Taxonomy" id="659425"/>
    <lineage>
        <taxon>Bacteria</taxon>
        <taxon>Bacillati</taxon>
        <taxon>Bacillota</taxon>
        <taxon>Clostridia</taxon>
        <taxon>Eubacteriales</taxon>
        <taxon>Oscillospiraceae</taxon>
        <taxon>Thermoclostridium</taxon>
    </lineage>
</organism>
<keyword evidence="4 10" id="KW-0812">Transmembrane</keyword>
<keyword evidence="15" id="KW-1185">Reference proteome</keyword>
<gene>
    <name evidence="14" type="ORF">SAMN05444373_10321</name>
</gene>
<dbReference type="FunFam" id="3.10.580.10:FF:000002">
    <property type="entry name" value="Magnesium/cobalt efflux protein CorC"/>
    <property type="match status" value="1"/>
</dbReference>
<evidence type="ECO:0000256" key="1">
    <source>
        <dbReference type="ARBA" id="ARBA00004651"/>
    </source>
</evidence>
<evidence type="ECO:0000256" key="4">
    <source>
        <dbReference type="ARBA" id="ARBA00022692"/>
    </source>
</evidence>
<dbReference type="PANTHER" id="PTHR43099">
    <property type="entry name" value="UPF0053 PROTEIN YRKA"/>
    <property type="match status" value="1"/>
</dbReference>
<dbReference type="Gene3D" id="3.30.465.10">
    <property type="match status" value="1"/>
</dbReference>
<comment type="similarity">
    <text evidence="2">Belongs to the UPF0053 family.</text>
</comment>
<evidence type="ECO:0000256" key="8">
    <source>
        <dbReference type="ARBA" id="ARBA00023136"/>
    </source>
</evidence>
<evidence type="ECO:0000259" key="12">
    <source>
        <dbReference type="PROSITE" id="PS51371"/>
    </source>
</evidence>
<dbReference type="SUPFAM" id="SSF54631">
    <property type="entry name" value="CBS-domain pair"/>
    <property type="match status" value="1"/>
</dbReference>
<keyword evidence="6 10" id="KW-1133">Transmembrane helix</keyword>
<feature type="transmembrane region" description="Helical" evidence="11">
    <location>
        <begin position="6"/>
        <end position="31"/>
    </location>
</feature>
<feature type="domain" description="CBS" evidence="12">
    <location>
        <begin position="286"/>
        <end position="347"/>
    </location>
</feature>
<dbReference type="Pfam" id="PF00571">
    <property type="entry name" value="CBS"/>
    <property type="match status" value="1"/>
</dbReference>
<feature type="domain" description="CNNM transmembrane" evidence="13">
    <location>
        <begin position="2"/>
        <end position="206"/>
    </location>
</feature>
<feature type="transmembrane region" description="Helical" evidence="11">
    <location>
        <begin position="140"/>
        <end position="162"/>
    </location>
</feature>
<feature type="transmembrane region" description="Helical" evidence="11">
    <location>
        <begin position="60"/>
        <end position="80"/>
    </location>
</feature>
<evidence type="ECO:0000313" key="15">
    <source>
        <dbReference type="Proteomes" id="UP000324781"/>
    </source>
</evidence>
<dbReference type="RefSeq" id="WP_149678976.1">
    <property type="nucleotide sequence ID" value="NZ_FQZP01000032.1"/>
</dbReference>
<dbReference type="GO" id="GO:0005886">
    <property type="term" value="C:plasma membrane"/>
    <property type="evidence" value="ECO:0007669"/>
    <property type="project" value="UniProtKB-SubCell"/>
</dbReference>
<dbReference type="InterPro" id="IPR000644">
    <property type="entry name" value="CBS_dom"/>
</dbReference>
<dbReference type="InterPro" id="IPR046342">
    <property type="entry name" value="CBS_dom_sf"/>
</dbReference>
<dbReference type="PROSITE" id="PS51846">
    <property type="entry name" value="CNNM"/>
    <property type="match status" value="1"/>
</dbReference>
<dbReference type="SUPFAM" id="SSF56176">
    <property type="entry name" value="FAD-binding/transporter-associated domain-like"/>
    <property type="match status" value="1"/>
</dbReference>
<name>A0A1M6HEW5_9FIRM</name>
<evidence type="ECO:0000256" key="7">
    <source>
        <dbReference type="ARBA" id="ARBA00023122"/>
    </source>
</evidence>
<dbReference type="InterPro" id="IPR002550">
    <property type="entry name" value="CNNM"/>
</dbReference>
<protein>
    <submittedName>
        <fullName evidence="14">Putative hemolysin</fullName>
    </submittedName>
</protein>
<evidence type="ECO:0000256" key="9">
    <source>
        <dbReference type="PROSITE-ProRule" id="PRU00703"/>
    </source>
</evidence>
<evidence type="ECO:0000256" key="10">
    <source>
        <dbReference type="PROSITE-ProRule" id="PRU01193"/>
    </source>
</evidence>
<keyword evidence="3" id="KW-1003">Cell membrane</keyword>
<proteinExistence type="inferred from homology"/>
<dbReference type="InterPro" id="IPR036318">
    <property type="entry name" value="FAD-bd_PCMH-like_sf"/>
</dbReference>
<sequence>MDDNPLLWLFLLQLVFIFLNAMFACAEIAVIKMNDNKLAKLAAAGDKRALHLTRLTEQPAVFLATIQVGITLVNLLSSAVATENFSDRLEAWLVGLGIRIPVAVINILSVAIITILLTYFTVLLGELIPKRLAMKKAEQIALGMSGVIYTVSRIFTPAVWLFTVSTNGILRLLGVDPNSEDEENIEEEILMILDAGKKKGTIEPEEQSMIQNIFEFDDITAGEIMTHRTEVSLLWLDETDEQWEKTIVESRHSYYPICSESPDNIVGVLNAKDYFRLKDKCREEVMKHAVLPAYFVPESVRADVLFRNMKKTRRHFAVVVDEYGGMSGIITMNDLLEELVGDLEDDMTIPAEAPPIERIDSKTWRIQGTASLSEVSKNLGVMLPEDEYDTFGGLVFGLLGSIPDDGSTPELEEYGLIIKVKKIKDRRLESAIVSLSEPGKQAIVNG</sequence>
<dbReference type="InterPro" id="IPR016169">
    <property type="entry name" value="FAD-bd_PCMH_sub2"/>
</dbReference>
<accession>A0A1M6HEW5</accession>
<keyword evidence="5" id="KW-0677">Repeat</keyword>
<comment type="subcellular location">
    <subcellularLocation>
        <location evidence="1">Cell membrane</location>
        <topology evidence="1">Multi-pass membrane protein</topology>
    </subcellularLocation>
</comment>
<evidence type="ECO:0000256" key="11">
    <source>
        <dbReference type="SAM" id="Phobius"/>
    </source>
</evidence>
<keyword evidence="8 10" id="KW-0472">Membrane</keyword>
<dbReference type="PANTHER" id="PTHR43099:SF2">
    <property type="entry name" value="UPF0053 PROTEIN YRKA"/>
    <property type="match status" value="1"/>
</dbReference>
<dbReference type="InterPro" id="IPR044751">
    <property type="entry name" value="Ion_transp-like_CBS"/>
</dbReference>
<dbReference type="CDD" id="cd04590">
    <property type="entry name" value="CBS_pair_CorC_HlyC_assoc"/>
    <property type="match status" value="1"/>
</dbReference>
<evidence type="ECO:0000313" key="14">
    <source>
        <dbReference type="EMBL" id="SHJ20728.1"/>
    </source>
</evidence>
<feature type="transmembrane region" description="Helical" evidence="11">
    <location>
        <begin position="100"/>
        <end position="128"/>
    </location>
</feature>
<evidence type="ECO:0000256" key="2">
    <source>
        <dbReference type="ARBA" id="ARBA00006337"/>
    </source>
</evidence>
<reference evidence="14 15" key="1">
    <citation type="submission" date="2016-11" db="EMBL/GenBank/DDBJ databases">
        <authorList>
            <person name="Varghese N."/>
            <person name="Submissions S."/>
        </authorList>
    </citation>
    <scope>NUCLEOTIDE SEQUENCE [LARGE SCALE GENOMIC DNA]</scope>
    <source>
        <strain evidence="14 15">DSM 19027</strain>
    </source>
</reference>
<dbReference type="Proteomes" id="UP000324781">
    <property type="component" value="Unassembled WGS sequence"/>
</dbReference>
<dbReference type="OrthoDB" id="9798188at2"/>
<dbReference type="InterPro" id="IPR051676">
    <property type="entry name" value="UPF0053_domain"/>
</dbReference>
<dbReference type="InterPro" id="IPR005170">
    <property type="entry name" value="Transptr-assoc_dom"/>
</dbReference>
<dbReference type="AlphaFoldDB" id="A0A1M6HEW5"/>
<evidence type="ECO:0000259" key="13">
    <source>
        <dbReference type="PROSITE" id="PS51846"/>
    </source>
</evidence>
<dbReference type="SMART" id="SM01091">
    <property type="entry name" value="CorC_HlyC"/>
    <property type="match status" value="1"/>
</dbReference>
<evidence type="ECO:0000256" key="5">
    <source>
        <dbReference type="ARBA" id="ARBA00022737"/>
    </source>
</evidence>